<evidence type="ECO:0000313" key="1">
    <source>
        <dbReference type="EMBL" id="KAF5739283.1"/>
    </source>
</evidence>
<organism evidence="1 2">
    <name type="scientific">Tripterygium wilfordii</name>
    <name type="common">Thunder God vine</name>
    <dbReference type="NCBI Taxonomy" id="458696"/>
    <lineage>
        <taxon>Eukaryota</taxon>
        <taxon>Viridiplantae</taxon>
        <taxon>Streptophyta</taxon>
        <taxon>Embryophyta</taxon>
        <taxon>Tracheophyta</taxon>
        <taxon>Spermatophyta</taxon>
        <taxon>Magnoliopsida</taxon>
        <taxon>eudicotyledons</taxon>
        <taxon>Gunneridae</taxon>
        <taxon>Pentapetalae</taxon>
        <taxon>rosids</taxon>
        <taxon>fabids</taxon>
        <taxon>Celastrales</taxon>
        <taxon>Celastraceae</taxon>
        <taxon>Tripterygium</taxon>
    </lineage>
</organism>
<name>A0A7J7CYX2_TRIWF</name>
<dbReference type="AlphaFoldDB" id="A0A7J7CYX2"/>
<proteinExistence type="predicted"/>
<keyword evidence="2" id="KW-1185">Reference proteome</keyword>
<comment type="caution">
    <text evidence="1">The sequence shown here is derived from an EMBL/GenBank/DDBJ whole genome shotgun (WGS) entry which is preliminary data.</text>
</comment>
<gene>
    <name evidence="1" type="ORF">HS088_TW12G00486</name>
</gene>
<sequence>MVCVQEEWVICRIFHKTGEKKNGFFQGHGYLLESAASFPLIPSSSSSPPPLLETPIHQKPFLLDHHHRHENPDLKYLINTTISQPDQLLKTNVFAPSFSPAINSSSSLSAAAGAASPSMLLKSLLSSSHQDFTVPKQCKTEANYNFSHFQLPPPDDADNLNYWMQKITSNQNPYQNPLFFEMGCGNFQVSSTTAGDTSASTVYDMFAPVGSQMM</sequence>
<reference evidence="1 2" key="1">
    <citation type="journal article" date="2020" name="Nat. Commun.">
        <title>Genome of Tripterygium wilfordii and identification of cytochrome P450 involved in triptolide biosynthesis.</title>
        <authorList>
            <person name="Tu L."/>
            <person name="Su P."/>
            <person name="Zhang Z."/>
            <person name="Gao L."/>
            <person name="Wang J."/>
            <person name="Hu T."/>
            <person name="Zhou J."/>
            <person name="Zhang Y."/>
            <person name="Zhao Y."/>
            <person name="Liu Y."/>
            <person name="Song Y."/>
            <person name="Tong Y."/>
            <person name="Lu Y."/>
            <person name="Yang J."/>
            <person name="Xu C."/>
            <person name="Jia M."/>
            <person name="Peters R.J."/>
            <person name="Huang L."/>
            <person name="Gao W."/>
        </authorList>
    </citation>
    <scope>NUCLEOTIDE SEQUENCE [LARGE SCALE GENOMIC DNA]</scope>
    <source>
        <strain evidence="2">cv. XIE 37</strain>
        <tissue evidence="1">Leaf</tissue>
    </source>
</reference>
<protein>
    <submittedName>
        <fullName evidence="1">NAC domain transcriptional regulator superfamily protein</fullName>
    </submittedName>
</protein>
<dbReference type="EMBL" id="JAAARO010000012">
    <property type="protein sequence ID" value="KAF5739283.1"/>
    <property type="molecule type" value="Genomic_DNA"/>
</dbReference>
<dbReference type="Proteomes" id="UP000593562">
    <property type="component" value="Unassembled WGS sequence"/>
</dbReference>
<evidence type="ECO:0000313" key="2">
    <source>
        <dbReference type="Proteomes" id="UP000593562"/>
    </source>
</evidence>
<accession>A0A7J7CYX2</accession>
<dbReference type="InParanoid" id="A0A7J7CYX2"/>